<dbReference type="EMBL" id="JBIMPR010000002">
    <property type="protein sequence ID" value="MFH5773136.1"/>
    <property type="molecule type" value="Genomic_DNA"/>
</dbReference>
<proteinExistence type="predicted"/>
<reference evidence="1 2" key="1">
    <citation type="submission" date="2024-10" db="EMBL/GenBank/DDBJ databases">
        <title>Paracoccus drimophilus sp. nov., a novel bacterium from corn roots in Hunan.</title>
        <authorList>
            <person name="Li X."/>
        </authorList>
    </citation>
    <scope>NUCLEOTIDE SEQUENCE [LARGE SCALE GENOMIC DNA]</scope>
    <source>
        <strain evidence="1 2">NGMCC 1.201697</strain>
    </source>
</reference>
<gene>
    <name evidence="1" type="ORF">ACHFJ0_02730</name>
</gene>
<name>A0ABW7LFL9_9RHOB</name>
<evidence type="ECO:0000313" key="2">
    <source>
        <dbReference type="Proteomes" id="UP001609376"/>
    </source>
</evidence>
<comment type="caution">
    <text evidence="1">The sequence shown here is derived from an EMBL/GenBank/DDBJ whole genome shotgun (WGS) entry which is preliminary data.</text>
</comment>
<dbReference type="Gene3D" id="3.40.50.1980">
    <property type="entry name" value="Nitrogenase molybdenum iron protein domain"/>
    <property type="match status" value="1"/>
</dbReference>
<evidence type="ECO:0000313" key="1">
    <source>
        <dbReference type="EMBL" id="MFH5773136.1"/>
    </source>
</evidence>
<dbReference type="RefSeq" id="WP_395131677.1">
    <property type="nucleotide sequence ID" value="NZ_JBIMPR010000002.1"/>
</dbReference>
<protein>
    <submittedName>
        <fullName evidence="1">Uncharacterized protein</fullName>
    </submittedName>
</protein>
<sequence length="107" mass="11480">MDDLAHTAAGMTCDADEKPGRVIGIAALSWGQGAAAETITVTDLAGRTVEVPHGAKKVILGEGRMFYATVMFDKEHPFEQLAAISDDLPKCSMRLAFPGYPTRPRMS</sequence>
<accession>A0ABW7LFL9</accession>
<organism evidence="1 2">
    <name type="scientific">Paracoccus broussonetiae subsp. drimophilus</name>
    <dbReference type="NCBI Taxonomy" id="3373869"/>
    <lineage>
        <taxon>Bacteria</taxon>
        <taxon>Pseudomonadati</taxon>
        <taxon>Pseudomonadota</taxon>
        <taxon>Alphaproteobacteria</taxon>
        <taxon>Rhodobacterales</taxon>
        <taxon>Paracoccaceae</taxon>
        <taxon>Paracoccus</taxon>
        <taxon>Paracoccus broussonetiae</taxon>
    </lineage>
</organism>
<dbReference type="Proteomes" id="UP001609376">
    <property type="component" value="Unassembled WGS sequence"/>
</dbReference>
<keyword evidence="2" id="KW-1185">Reference proteome</keyword>